<proteinExistence type="predicted"/>
<feature type="transmembrane region" description="Helical" evidence="1">
    <location>
        <begin position="6"/>
        <end position="26"/>
    </location>
</feature>
<dbReference type="InParanoid" id="A0A2K1R8V8"/>
<keyword evidence="1" id="KW-0812">Transmembrane</keyword>
<dbReference type="EMBL" id="KZ623357">
    <property type="protein sequence ID" value="PNS23715.1"/>
    <property type="molecule type" value="Genomic_DNA"/>
</dbReference>
<sequence length="66" mass="7703">MTLFCFLVISLFFWECGIFLFLFTLFAPYNIFSFREVNIYINNKNRRGRGGEFDSSICLEGNASLV</sequence>
<name>A0A2K1R8V8_POPTR</name>
<evidence type="ECO:0000256" key="1">
    <source>
        <dbReference type="SAM" id="Phobius"/>
    </source>
</evidence>
<organism evidence="2">
    <name type="scientific">Populus trichocarpa</name>
    <name type="common">Western balsam poplar</name>
    <name type="synonym">Populus balsamifera subsp. trichocarpa</name>
    <dbReference type="NCBI Taxonomy" id="3694"/>
    <lineage>
        <taxon>Eukaryota</taxon>
        <taxon>Viridiplantae</taxon>
        <taxon>Streptophyta</taxon>
        <taxon>Embryophyta</taxon>
        <taxon>Tracheophyta</taxon>
        <taxon>Spermatophyta</taxon>
        <taxon>Magnoliopsida</taxon>
        <taxon>eudicotyledons</taxon>
        <taxon>Gunneridae</taxon>
        <taxon>Pentapetalae</taxon>
        <taxon>rosids</taxon>
        <taxon>fabids</taxon>
        <taxon>Malpighiales</taxon>
        <taxon>Salicaceae</taxon>
        <taxon>Saliceae</taxon>
        <taxon>Populus</taxon>
    </lineage>
</organism>
<dbReference type="AlphaFoldDB" id="A0A2K1R8V8"/>
<reference evidence="2" key="1">
    <citation type="journal article" date="2006" name="Science">
        <title>The genome of black cottonwood, Populus trichocarpa (Torr. &amp; Gray).</title>
        <authorList>
            <person name="Tuskan G.A."/>
            <person name="Difazio S."/>
            <person name="Jansson S."/>
            <person name="Bohlmann J."/>
            <person name="Grigoriev I."/>
            <person name="Hellsten U."/>
            <person name="Putnam N."/>
            <person name="Ralph S."/>
            <person name="Rombauts S."/>
            <person name="Salamov A."/>
            <person name="Schein J."/>
            <person name="Sterck L."/>
            <person name="Aerts A."/>
            <person name="Bhalerao R.R."/>
            <person name="Bhalerao R.P."/>
            <person name="Blaudez D."/>
            <person name="Boerjan W."/>
            <person name="Brun A."/>
            <person name="Brunner A."/>
            <person name="Busov V."/>
            <person name="Campbell M."/>
            <person name="Carlson J."/>
            <person name="Chalot M."/>
            <person name="Chapman J."/>
            <person name="Chen G.L."/>
            <person name="Cooper D."/>
            <person name="Coutinho P.M."/>
            <person name="Couturier J."/>
            <person name="Covert S."/>
            <person name="Cronk Q."/>
            <person name="Cunningham R."/>
            <person name="Davis J."/>
            <person name="Degroeve S."/>
            <person name="Dejardin A."/>
            <person name="Depamphilis C."/>
            <person name="Detter J."/>
            <person name="Dirks B."/>
            <person name="Dubchak I."/>
            <person name="Duplessis S."/>
            <person name="Ehlting J."/>
            <person name="Ellis B."/>
            <person name="Gendler K."/>
            <person name="Goodstein D."/>
            <person name="Gribskov M."/>
            <person name="Grimwood J."/>
            <person name="Groover A."/>
            <person name="Gunter L."/>
            <person name="Hamberger B."/>
            <person name="Heinze B."/>
            <person name="Helariutta Y."/>
            <person name="Henrissat B."/>
            <person name="Holligan D."/>
            <person name="Holt R."/>
            <person name="Huang W."/>
            <person name="Islam-Faridi N."/>
            <person name="Jones S."/>
            <person name="Jones-Rhoades M."/>
            <person name="Jorgensen R."/>
            <person name="Joshi C."/>
            <person name="Kangasjarvi J."/>
            <person name="Karlsson J."/>
            <person name="Kelleher C."/>
            <person name="Kirkpatrick R."/>
            <person name="Kirst M."/>
            <person name="Kohler A."/>
            <person name="Kalluri U."/>
            <person name="Larimer F."/>
            <person name="Leebens-Mack J."/>
            <person name="Leple J.C."/>
            <person name="Locascio P."/>
            <person name="Lou Y."/>
            <person name="Lucas S."/>
            <person name="Martin F."/>
            <person name="Montanini B."/>
            <person name="Napoli C."/>
            <person name="Nelson D.R."/>
            <person name="Nelson C."/>
            <person name="Nieminen K."/>
            <person name="Nilsson O."/>
            <person name="Pereda V."/>
            <person name="Peter G."/>
            <person name="Philippe R."/>
            <person name="Pilate G."/>
            <person name="Poliakov A."/>
            <person name="Razumovskaya J."/>
            <person name="Richardson P."/>
            <person name="Rinaldi C."/>
            <person name="Ritland K."/>
            <person name="Rouze P."/>
            <person name="Ryaboy D."/>
            <person name="Schmutz J."/>
            <person name="Schrader J."/>
            <person name="Segerman B."/>
            <person name="Shin H."/>
            <person name="Siddiqui A."/>
            <person name="Sterky F."/>
            <person name="Terry A."/>
            <person name="Tsai C.J."/>
            <person name="Uberbacher E."/>
            <person name="Unneberg P."/>
            <person name="Vahala J."/>
            <person name="Wall K."/>
            <person name="Wessler S."/>
            <person name="Yang G."/>
            <person name="Yin T."/>
            <person name="Douglas C."/>
            <person name="Marra M."/>
            <person name="Sandberg G."/>
            <person name="Van de Peer Y."/>
            <person name="Rokhsar D."/>
        </authorList>
    </citation>
    <scope>NUCLEOTIDE SEQUENCE [LARGE SCALE GENOMIC DNA]</scope>
    <source>
        <strain evidence="2">Nisqually-1</strain>
    </source>
</reference>
<gene>
    <name evidence="2" type="ORF">POPTR_T041100</name>
</gene>
<keyword evidence="1" id="KW-0472">Membrane</keyword>
<keyword evidence="1" id="KW-1133">Transmembrane helix</keyword>
<protein>
    <submittedName>
        <fullName evidence="2">Uncharacterized protein</fullName>
    </submittedName>
</protein>
<reference evidence="2" key="2">
    <citation type="submission" date="2017-07" db="EMBL/GenBank/DDBJ databases">
        <title>WGS assembly of Populus trichocarpa.</title>
        <authorList>
            <person name="Tuskan G."/>
            <person name="Difazio S."/>
            <person name="Jansson S."/>
            <person name="Bohlmann J."/>
            <person name="Grigoriev I."/>
            <person name="Hellsten U."/>
            <person name="Putnam N."/>
            <person name="Ralph S."/>
            <person name="Rombauts S."/>
            <person name="Salamov A."/>
            <person name="Schein J."/>
            <person name="Sterck L."/>
            <person name="Aerts A."/>
            <person name="Bhalerao R."/>
            <person name="Bhalerao R."/>
            <person name="Blaudez D."/>
            <person name="Boerjan W."/>
            <person name="Brun A."/>
            <person name="Brunner A."/>
            <person name="Busov V."/>
            <person name="Campbell M."/>
            <person name="Carlson J."/>
            <person name="Chalot M."/>
            <person name="Chapman J."/>
            <person name="Chen G."/>
            <person name="Cooper D."/>
            <person name="Coutinho P."/>
            <person name="Couturier J."/>
            <person name="Covert S."/>
            <person name="Cronk Q."/>
            <person name="Cunningham R."/>
            <person name="Davis J."/>
            <person name="Degroeve S."/>
            <person name="Dejardin A."/>
            <person name="Depamphilis C."/>
            <person name="Detter J."/>
            <person name="Dirks B."/>
            <person name="Dubchak I."/>
            <person name="Duplessis S."/>
            <person name="Ehlting J."/>
            <person name="Ellis B."/>
            <person name="Gendler K."/>
            <person name="Goodstein D."/>
            <person name="Gribskov M."/>
            <person name="Grimwood J."/>
            <person name="Groover A."/>
            <person name="Gunter L."/>
            <person name="Hamberger B."/>
            <person name="Heinze B."/>
            <person name="Helariutta Y."/>
            <person name="Henrissat B."/>
            <person name="Holligan D."/>
            <person name="Holt R."/>
            <person name="Huang W."/>
            <person name="Islam-Faridi N."/>
            <person name="Jones S."/>
            <person name="Jones-Rhoades M."/>
            <person name="Jorgensen R."/>
            <person name="Joshi C."/>
            <person name="Kangasjarvi J."/>
            <person name="Karlsson J."/>
            <person name="Kelleher C."/>
            <person name="Kirkpatrick R."/>
            <person name="Kirst M."/>
            <person name="Kohler A."/>
            <person name="Kalluri U."/>
            <person name="Larimer F."/>
            <person name="Leebens-Mack J."/>
            <person name="Leple J."/>
            <person name="Locascio P."/>
            <person name="Lou Y."/>
            <person name="Lucas S."/>
            <person name="Martin F."/>
            <person name="Montanini B."/>
            <person name="Napoli C."/>
            <person name="Nelson D."/>
            <person name="Nelson C."/>
            <person name="Nieminen K."/>
            <person name="Nilsson O."/>
            <person name="Pereda V."/>
            <person name="Peter G."/>
            <person name="Philippe R."/>
            <person name="Pilate G."/>
            <person name="Poliakov A."/>
            <person name="Razumovskaya J."/>
            <person name="Richardson P."/>
            <person name="Rinaldi C."/>
            <person name="Ritland K."/>
            <person name="Rouze P."/>
            <person name="Ryaboy D."/>
            <person name="Schmutz J."/>
            <person name="Schrader J."/>
            <person name="Segerman B."/>
            <person name="Shin H."/>
            <person name="Siddiqui A."/>
            <person name="Sterky F."/>
            <person name="Terry A."/>
            <person name="Tsai C."/>
            <person name="Uberbacher E."/>
            <person name="Unneberg P."/>
            <person name="Vahala J."/>
            <person name="Wall K."/>
            <person name="Wessler S."/>
            <person name="Yang G."/>
            <person name="Yin T."/>
            <person name="Douglas C."/>
            <person name="Marra M."/>
            <person name="Sandberg G."/>
            <person name="Van De Peer Y."/>
            <person name="Rokhsar D."/>
        </authorList>
    </citation>
    <scope>NUCLEOTIDE SEQUENCE</scope>
    <source>
        <strain evidence="2">Nisqually-1</strain>
    </source>
</reference>
<evidence type="ECO:0000313" key="2">
    <source>
        <dbReference type="EMBL" id="PNS23715.1"/>
    </source>
</evidence>
<accession>A0A2K1R8V8</accession>